<dbReference type="InterPro" id="IPR020845">
    <property type="entry name" value="AMP-binding_CS"/>
</dbReference>
<organism evidence="4">
    <name type="scientific">hydrothermal vent metagenome</name>
    <dbReference type="NCBI Taxonomy" id="652676"/>
    <lineage>
        <taxon>unclassified sequences</taxon>
        <taxon>metagenomes</taxon>
        <taxon>ecological metagenomes</taxon>
    </lineage>
</organism>
<protein>
    <submittedName>
        <fullName evidence="4">Long-chain-fatty-acid--CoA ligase</fullName>
        <ecNumber evidence="4">6.2.1.3</ecNumber>
    </submittedName>
</protein>
<reference evidence="4" key="1">
    <citation type="submission" date="2016-10" db="EMBL/GenBank/DDBJ databases">
        <authorList>
            <person name="de Groot N.N."/>
        </authorList>
    </citation>
    <scope>NUCLEOTIDE SEQUENCE</scope>
</reference>
<evidence type="ECO:0000313" key="4">
    <source>
        <dbReference type="EMBL" id="SFV55309.1"/>
    </source>
</evidence>
<gene>
    <name evidence="4" type="ORF">MNB_SV-8-317</name>
</gene>
<dbReference type="PROSITE" id="PS00455">
    <property type="entry name" value="AMP_BINDING"/>
    <property type="match status" value="1"/>
</dbReference>
<dbReference type="GO" id="GO:0016020">
    <property type="term" value="C:membrane"/>
    <property type="evidence" value="ECO:0007669"/>
    <property type="project" value="TreeGrafter"/>
</dbReference>
<evidence type="ECO:0000256" key="1">
    <source>
        <dbReference type="ARBA" id="ARBA00022741"/>
    </source>
</evidence>
<dbReference type="SUPFAM" id="SSF56801">
    <property type="entry name" value="Acetyl-CoA synthetase-like"/>
    <property type="match status" value="1"/>
</dbReference>
<dbReference type="PANTHER" id="PTHR43272:SF33">
    <property type="entry name" value="AMP-BINDING DOMAIN-CONTAINING PROTEIN-RELATED"/>
    <property type="match status" value="1"/>
</dbReference>
<dbReference type="InterPro" id="IPR000873">
    <property type="entry name" value="AMP-dep_synth/lig_dom"/>
</dbReference>
<name>A0A1W1BP40_9ZZZZ</name>
<dbReference type="Gene3D" id="3.40.50.12780">
    <property type="entry name" value="N-terminal domain of ligase-like"/>
    <property type="match status" value="1"/>
</dbReference>
<dbReference type="AlphaFoldDB" id="A0A1W1BP40"/>
<dbReference type="Pfam" id="PF00501">
    <property type="entry name" value="AMP-binding"/>
    <property type="match status" value="1"/>
</dbReference>
<accession>A0A1W1BP40</accession>
<evidence type="ECO:0000259" key="3">
    <source>
        <dbReference type="Pfam" id="PF00501"/>
    </source>
</evidence>
<dbReference type="InterPro" id="IPR042099">
    <property type="entry name" value="ANL_N_sf"/>
</dbReference>
<dbReference type="EC" id="6.2.1.3" evidence="4"/>
<dbReference type="CDD" id="cd05907">
    <property type="entry name" value="VL_LC_FACS_like"/>
    <property type="match status" value="1"/>
</dbReference>
<dbReference type="GO" id="GO:0004467">
    <property type="term" value="F:long-chain fatty acid-CoA ligase activity"/>
    <property type="evidence" value="ECO:0007669"/>
    <property type="project" value="UniProtKB-EC"/>
</dbReference>
<evidence type="ECO:0000256" key="2">
    <source>
        <dbReference type="ARBA" id="ARBA00022840"/>
    </source>
</evidence>
<proteinExistence type="predicted"/>
<keyword evidence="2" id="KW-0067">ATP-binding</keyword>
<keyword evidence="4" id="KW-0436">Ligase</keyword>
<dbReference type="GO" id="GO:0005524">
    <property type="term" value="F:ATP binding"/>
    <property type="evidence" value="ECO:0007669"/>
    <property type="project" value="UniProtKB-KW"/>
</dbReference>
<dbReference type="EMBL" id="FPHD01000029">
    <property type="protein sequence ID" value="SFV55309.1"/>
    <property type="molecule type" value="Genomic_DNA"/>
</dbReference>
<sequence>MKTRFRHFGELYTYLETQPPKEDFLHHRIGTGWEIFSKAEFLLTIRYLTLASHENGWRGKQVAIAVSPSPYWLMLDYALILSGAVTVPLFTNISSKNLLFEFLDAYIHTAFIESKEQENIIHRSDKSIEVIYLGEHKSGYRAFGELVKKGKEINKGNPKLFDELLYRIEENDLATIVYTSGTSGTPKGVELTHKNLISQIHAIEKQYHFDRESDIAFSFLPLAHIFERTIMHFYLSQELRIYFADDVKNVGLLLKEVNPTVMTVVPRLLEKVFFKMKLKALEGNIVKQLLVRLAFYRATTKDPESTKNLLDRGLDALVYKKLRQALGNSMRMMISGGAALSDMLYCFYLNIGIPLYQGYGLTESSPVICANTPEANKIGTCGKAFPGVEVQISQEGELLARGDNIMRGYHNNKEATDQVIDADGWLHTGDLATIDEEGFITITGRKKELFKTSTGEYVSSVYIEQKLVSNGWFEHALIVGHGRPFVVALLFVDADFLGRLATKMKSTPRKALESEKFRKMTEKFIAKFNKKLNHWEKVRDFRVLAEHPTIEAGELTPSMKLAKKQLIERYGYEIEEMYKDHL</sequence>
<dbReference type="Pfam" id="PF23562">
    <property type="entry name" value="AMP-binding_C_3"/>
    <property type="match status" value="1"/>
</dbReference>
<keyword evidence="1" id="KW-0547">Nucleotide-binding</keyword>
<dbReference type="PANTHER" id="PTHR43272">
    <property type="entry name" value="LONG-CHAIN-FATTY-ACID--COA LIGASE"/>
    <property type="match status" value="1"/>
</dbReference>
<feature type="domain" description="AMP-dependent synthetase/ligase" evidence="3">
    <location>
        <begin position="58"/>
        <end position="410"/>
    </location>
</feature>